<accession>A0ABQ1V7H1</accession>
<name>A0ABQ1V7H1_9NOCA</name>
<dbReference type="Pfam" id="PF04978">
    <property type="entry name" value="MST"/>
    <property type="match status" value="1"/>
</dbReference>
<dbReference type="EMBL" id="BMCS01000003">
    <property type="protein sequence ID" value="GGF42292.1"/>
    <property type="molecule type" value="Genomic_DNA"/>
</dbReference>
<evidence type="ECO:0000313" key="2">
    <source>
        <dbReference type="Proteomes" id="UP000632454"/>
    </source>
</evidence>
<dbReference type="Gene3D" id="1.20.120.450">
    <property type="entry name" value="dinb family like domain"/>
    <property type="match status" value="1"/>
</dbReference>
<dbReference type="RefSeq" id="WP_229705378.1">
    <property type="nucleotide sequence ID" value="NZ_BMCS01000003.1"/>
</dbReference>
<dbReference type="InterPro" id="IPR007061">
    <property type="entry name" value="MST-like"/>
</dbReference>
<keyword evidence="2" id="KW-1185">Reference proteome</keyword>
<comment type="caution">
    <text evidence="1">The sequence shown here is derived from an EMBL/GenBank/DDBJ whole genome shotgun (WGS) entry which is preliminary data.</text>
</comment>
<dbReference type="SUPFAM" id="SSF109854">
    <property type="entry name" value="DinB/YfiT-like putative metalloenzymes"/>
    <property type="match status" value="1"/>
</dbReference>
<sequence>MVNPPLRAAVEVLVEENLAAMRAIVVELGDERVNAVPDLPGANSPYAIVFHCTEMLKFWCGSVIGGERIPRDRAAEFTATGSVAALESAIDDVAARVDDWVHIALTEGVRDREVSGSTRTSDIADATPEWILLHVIRELSQHLGQLELSRDILVDDVG</sequence>
<gene>
    <name evidence="1" type="ORF">GCM10007298_42490</name>
</gene>
<dbReference type="InterPro" id="IPR034660">
    <property type="entry name" value="DinB/YfiT-like"/>
</dbReference>
<dbReference type="Proteomes" id="UP000632454">
    <property type="component" value="Unassembled WGS sequence"/>
</dbReference>
<protein>
    <recommendedName>
        <fullName evidence="3">DUF664 domain-containing protein</fullName>
    </recommendedName>
</protein>
<proteinExistence type="predicted"/>
<organism evidence="1 2">
    <name type="scientific">Williamsia phyllosphaerae</name>
    <dbReference type="NCBI Taxonomy" id="885042"/>
    <lineage>
        <taxon>Bacteria</taxon>
        <taxon>Bacillati</taxon>
        <taxon>Actinomycetota</taxon>
        <taxon>Actinomycetes</taxon>
        <taxon>Mycobacteriales</taxon>
        <taxon>Nocardiaceae</taxon>
        <taxon>Williamsia</taxon>
    </lineage>
</organism>
<evidence type="ECO:0008006" key="3">
    <source>
        <dbReference type="Google" id="ProtNLM"/>
    </source>
</evidence>
<reference evidence="2" key="1">
    <citation type="journal article" date="2019" name="Int. J. Syst. Evol. Microbiol.">
        <title>The Global Catalogue of Microorganisms (GCM) 10K type strain sequencing project: providing services to taxonomists for standard genome sequencing and annotation.</title>
        <authorList>
            <consortium name="The Broad Institute Genomics Platform"/>
            <consortium name="The Broad Institute Genome Sequencing Center for Infectious Disease"/>
            <person name="Wu L."/>
            <person name="Ma J."/>
        </authorList>
    </citation>
    <scope>NUCLEOTIDE SEQUENCE [LARGE SCALE GENOMIC DNA]</scope>
    <source>
        <strain evidence="2">CCM 7855</strain>
    </source>
</reference>
<evidence type="ECO:0000313" key="1">
    <source>
        <dbReference type="EMBL" id="GGF42292.1"/>
    </source>
</evidence>